<dbReference type="Proteomes" id="UP001179280">
    <property type="component" value="Unassembled WGS sequence"/>
</dbReference>
<sequence>MNRVKIGSWLLDIDVEKTATYYRQTKMIACTCEDCQHYVAQCPQFSNERTAFFHSLGIDPRKEGEVFIVMENDDGTDLYSCFYHIVGTIIKGPDDKQVMDTAADFRYYFTNELDLVPEDFPKPIVQVGMEMSLQKQGNVSL</sequence>
<gene>
    <name evidence="1" type="ORF">JOC54_004100</name>
</gene>
<comment type="caution">
    <text evidence="1">The sequence shown here is derived from an EMBL/GenBank/DDBJ whole genome shotgun (WGS) entry which is preliminary data.</text>
</comment>
<name>A0ABS2T2X5_9BACI</name>
<organism evidence="1 2">
    <name type="scientific">Shouchella xiaoxiensis</name>
    <dbReference type="NCBI Taxonomy" id="766895"/>
    <lineage>
        <taxon>Bacteria</taxon>
        <taxon>Bacillati</taxon>
        <taxon>Bacillota</taxon>
        <taxon>Bacilli</taxon>
        <taxon>Bacillales</taxon>
        <taxon>Bacillaceae</taxon>
        <taxon>Shouchella</taxon>
    </lineage>
</organism>
<reference evidence="1" key="1">
    <citation type="submission" date="2021-01" db="EMBL/GenBank/DDBJ databases">
        <title>Genomic Encyclopedia of Type Strains, Phase IV (KMG-IV): sequencing the most valuable type-strain genomes for metagenomic binning, comparative biology and taxonomic classification.</title>
        <authorList>
            <person name="Goeker M."/>
        </authorList>
    </citation>
    <scope>NUCLEOTIDE SEQUENCE</scope>
    <source>
        <strain evidence="1">DSM 21943</strain>
    </source>
</reference>
<keyword evidence="2" id="KW-1185">Reference proteome</keyword>
<evidence type="ECO:0000313" key="1">
    <source>
        <dbReference type="EMBL" id="MBM7840807.1"/>
    </source>
</evidence>
<accession>A0ABS2T2X5</accession>
<dbReference type="RefSeq" id="WP_204468629.1">
    <property type="nucleotide sequence ID" value="NZ_JAFBCV010000017.1"/>
</dbReference>
<dbReference type="EMBL" id="JAFBCV010000017">
    <property type="protein sequence ID" value="MBM7840807.1"/>
    <property type="molecule type" value="Genomic_DNA"/>
</dbReference>
<protein>
    <submittedName>
        <fullName evidence="1">Uncharacterized protein</fullName>
    </submittedName>
</protein>
<proteinExistence type="predicted"/>
<evidence type="ECO:0000313" key="2">
    <source>
        <dbReference type="Proteomes" id="UP001179280"/>
    </source>
</evidence>